<sequence length="160" mass="16745">MAGNGSTMAPGGLCLVQDLANTTALDERSAARAWLGAALATWARQTGQAAPRLTLVEPDLAPLRAFRDRLRAWLRRHDDGFTVPARAVTVAVRAGRPVYAPQGDGADAVIALVQVELLLAVQTGSLARLKTCANPDCAEVFFDTSADAGQVRHAGPGCAQ</sequence>
<evidence type="ECO:0008006" key="3">
    <source>
        <dbReference type="Google" id="ProtNLM"/>
    </source>
</evidence>
<accession>A0ABV5MDG9</accession>
<comment type="caution">
    <text evidence="1">The sequence shown here is derived from an EMBL/GenBank/DDBJ whole genome shotgun (WGS) entry which is preliminary data.</text>
</comment>
<dbReference type="PANTHER" id="PTHR35525:SF3">
    <property type="entry name" value="BLL6575 PROTEIN"/>
    <property type="match status" value="1"/>
</dbReference>
<organism evidence="1 2">
    <name type="scientific">Dactylosporangium vinaceum</name>
    <dbReference type="NCBI Taxonomy" id="53362"/>
    <lineage>
        <taxon>Bacteria</taxon>
        <taxon>Bacillati</taxon>
        <taxon>Actinomycetota</taxon>
        <taxon>Actinomycetes</taxon>
        <taxon>Micromonosporales</taxon>
        <taxon>Micromonosporaceae</taxon>
        <taxon>Dactylosporangium</taxon>
    </lineage>
</organism>
<dbReference type="InterPro" id="IPR010852">
    <property type="entry name" value="ABATE"/>
</dbReference>
<dbReference type="Proteomes" id="UP001589608">
    <property type="component" value="Unassembled WGS sequence"/>
</dbReference>
<evidence type="ECO:0000313" key="1">
    <source>
        <dbReference type="EMBL" id="MFB9446900.1"/>
    </source>
</evidence>
<protein>
    <recommendedName>
        <fullName evidence="3">Zinc finger CGNR domain-containing protein</fullName>
    </recommendedName>
</protein>
<proteinExistence type="predicted"/>
<dbReference type="Gene3D" id="1.10.3300.10">
    <property type="entry name" value="Jann2411-like domain"/>
    <property type="match status" value="1"/>
</dbReference>
<dbReference type="RefSeq" id="WP_223105012.1">
    <property type="nucleotide sequence ID" value="NZ_CP061913.1"/>
</dbReference>
<dbReference type="EMBL" id="JBHMCA010000051">
    <property type="protein sequence ID" value="MFB9446900.1"/>
    <property type="molecule type" value="Genomic_DNA"/>
</dbReference>
<name>A0ABV5MDG9_9ACTN</name>
<dbReference type="PANTHER" id="PTHR35525">
    <property type="entry name" value="BLL6575 PROTEIN"/>
    <property type="match status" value="1"/>
</dbReference>
<gene>
    <name evidence="1" type="ORF">ACFFTR_27740</name>
</gene>
<dbReference type="SUPFAM" id="SSF160904">
    <property type="entry name" value="Jann2411-like"/>
    <property type="match status" value="1"/>
</dbReference>
<reference evidence="1 2" key="1">
    <citation type="submission" date="2024-09" db="EMBL/GenBank/DDBJ databases">
        <authorList>
            <person name="Sun Q."/>
            <person name="Mori K."/>
        </authorList>
    </citation>
    <scope>NUCLEOTIDE SEQUENCE [LARGE SCALE GENOMIC DNA]</scope>
    <source>
        <strain evidence="1 2">JCM 3307</strain>
    </source>
</reference>
<keyword evidence="2" id="KW-1185">Reference proteome</keyword>
<evidence type="ECO:0000313" key="2">
    <source>
        <dbReference type="Proteomes" id="UP001589608"/>
    </source>
</evidence>
<dbReference type="InterPro" id="IPR023286">
    <property type="entry name" value="ABATE_dom_sf"/>
</dbReference>